<dbReference type="PANTHER" id="PTHR45527:SF1">
    <property type="entry name" value="FATTY ACID SYNTHASE"/>
    <property type="match status" value="1"/>
</dbReference>
<dbReference type="FunFam" id="3.40.50.12780:FF:000012">
    <property type="entry name" value="Non-ribosomal peptide synthetase"/>
    <property type="match status" value="1"/>
</dbReference>
<reference evidence="6 7" key="1">
    <citation type="journal article" date="2009" name="PLoS ONE">
        <title>The complete genome of Teredinibacter turnerae T7901: an intracellular endosymbiont of marine wood-boring bivalves (shipworms).</title>
        <authorList>
            <person name="Yang J.C."/>
            <person name="Madupu R."/>
            <person name="Durkin A.S."/>
            <person name="Ekborg N.A."/>
            <person name="Pedamallu C.S."/>
            <person name="Hostetler J.B."/>
            <person name="Radune D."/>
            <person name="Toms B.S."/>
            <person name="Henrissat B."/>
            <person name="Coutinho P.M."/>
            <person name="Schwarz S."/>
            <person name="Field L."/>
            <person name="Trindade-Silva A.E."/>
            <person name="Soares C.A.G."/>
            <person name="Elshahawi S."/>
            <person name="Hanora A."/>
            <person name="Schmidt E.W."/>
            <person name="Haygood M.G."/>
            <person name="Posfai J."/>
            <person name="Benner J."/>
            <person name="Madinger C."/>
            <person name="Nove J."/>
            <person name="Anton B."/>
            <person name="Chaudhary K."/>
            <person name="Foster J."/>
            <person name="Holman A."/>
            <person name="Kumar S."/>
            <person name="Lessard P.A."/>
            <person name="Luyten Y.A."/>
            <person name="Slatko B."/>
            <person name="Wood N."/>
            <person name="Wu B."/>
            <person name="Teplitski M."/>
            <person name="Mougous J.D."/>
            <person name="Ward N."/>
            <person name="Eisen J.A."/>
            <person name="Badger J.H."/>
            <person name="Distel D.L."/>
        </authorList>
    </citation>
    <scope>NUCLEOTIDE SEQUENCE [LARGE SCALE GENOMIC DNA]</scope>
    <source>
        <strain evidence="7">ATCC 39867 / T7901</strain>
    </source>
</reference>
<dbReference type="AlphaFoldDB" id="C5BIB3"/>
<dbReference type="SUPFAM" id="SSF47336">
    <property type="entry name" value="ACP-like"/>
    <property type="match status" value="1"/>
</dbReference>
<evidence type="ECO:0000313" key="6">
    <source>
        <dbReference type="EMBL" id="ACR11942.1"/>
    </source>
</evidence>
<dbReference type="RefSeq" id="WP_015818054.1">
    <property type="nucleotide sequence ID" value="NC_012997.1"/>
</dbReference>
<dbReference type="Proteomes" id="UP000009080">
    <property type="component" value="Chromosome"/>
</dbReference>
<dbReference type="SUPFAM" id="SSF56801">
    <property type="entry name" value="Acetyl-CoA synthetase-like"/>
    <property type="match status" value="1"/>
</dbReference>
<keyword evidence="3" id="KW-0597">Phosphoprotein</keyword>
<dbReference type="Pfam" id="PF00668">
    <property type="entry name" value="Condensation"/>
    <property type="match status" value="1"/>
</dbReference>
<feature type="compositionally biased region" description="Basic residues" evidence="4">
    <location>
        <begin position="1045"/>
        <end position="1059"/>
    </location>
</feature>
<dbReference type="SMART" id="SM00823">
    <property type="entry name" value="PKS_PP"/>
    <property type="match status" value="1"/>
</dbReference>
<sequence length="1059" mass="115925">MVENTSYSLPPALVASEPETQFWLADQKGRRNAYNVICALQIRGLDQDRLVNAVSTTLAKFRIFNATYSFANGDLHRDYSGNALDVKIADAPRAQGWFEDQCQADFSLEHGPLCRLIIEPTAQPDTKRVAIVFHHIVMDLASKDIIKEYIEHAYNGNICAFKQAQDNYDLVTADAASWLESPVGERAKAYWQERTTGIQKHTQIHSSAESSDRLMKTANLALPAELQTAVVDFAKAHSSSPFLVMLTAYYWLLSKYANETNFAVGVPLSLRRNSSNDTTIGCLISVAPIIAKLEEGTSFLAALKEIRFAMLGAHRHPFYPSFVSGSGQDNGKLFCNGFTFEHPFTLSLNDAEVAPLPVRPNEPQLALFMRCWQDGNALHGDLEYDTSVFNHEFAERFSASYISVLGQMVSSPDAALSDINYQSPQDCTLIAGVNATEKAYAAPHHLMDLFEAQVAKAPHNTALRDSSGDLSYAELDAEANRRARVLIETGVKPGDVVALFYSRSRDMLAAIYAIQKAGAAYLPIDIQLPADRVSYMLRQASCKLLLNSTALPAGLDFSGQILAESEYHSLARTQPADKVSVTRDPDATAYIIFTSGSTGHPKGVANSHRGIANRLLWMQEAFNLGAEQIALFKTPYNFDVSVWEVFWPLQTGATLAIAAADSHLDPYSIAAQIKQFQANLVHFVPAMLSALLAAKVDGLPSVKTVICSGEELKQEHQQQFYAQFDGATLYNLYGPTEAAIDVSCWTCTPTFAGHVLPIGKPIANTQLHIVDEEMRPVPIGVMGELLIAGVQVAQGYVGAENLTAERFIANPFGEGRVYRTGDFARWNSAGEIEFLGRKDFQVKINGLRIELAEIENVMMSFSGIELAVVTTLDTGNSTALVAHFTCATGATVQEADLIAYLSGKLPAYEVPRYFQQLAAFSLTSSGKVDRKHIPVYSLPKLTEEAAPTGDLSDHEKLIHDAWCEVLGKTQCGLDVGFFEAGGDSLGMMTVHSILNSRHNFGLSRPDMFTHPSIRALAEHLDNRANIGSTPSATPIAKASASSRAQKMRQAMRKPKRANI</sequence>
<dbReference type="InterPro" id="IPR045851">
    <property type="entry name" value="AMP-bd_C_sf"/>
</dbReference>
<evidence type="ECO:0000256" key="4">
    <source>
        <dbReference type="SAM" id="MobiDB-lite"/>
    </source>
</evidence>
<dbReference type="Pfam" id="PF00501">
    <property type="entry name" value="AMP-binding"/>
    <property type="match status" value="1"/>
</dbReference>
<dbReference type="HOGENOM" id="CLU_000022_2_4_6"/>
<protein>
    <submittedName>
        <fullName evidence="6">Nonribosomal peptide synthetase</fullName>
    </submittedName>
</protein>
<dbReference type="eggNOG" id="COG1020">
    <property type="taxonomic scope" value="Bacteria"/>
</dbReference>
<accession>C5BIB3</accession>
<dbReference type="InterPro" id="IPR020806">
    <property type="entry name" value="PKS_PP-bd"/>
</dbReference>
<dbReference type="GO" id="GO:0031177">
    <property type="term" value="F:phosphopantetheine binding"/>
    <property type="evidence" value="ECO:0007669"/>
    <property type="project" value="InterPro"/>
</dbReference>
<dbReference type="InterPro" id="IPR020845">
    <property type="entry name" value="AMP-binding_CS"/>
</dbReference>
<dbReference type="InterPro" id="IPR023213">
    <property type="entry name" value="CAT-like_dom_sf"/>
</dbReference>
<dbReference type="Gene3D" id="3.30.559.10">
    <property type="entry name" value="Chloramphenicol acetyltransferase-like domain"/>
    <property type="match status" value="1"/>
</dbReference>
<dbReference type="PROSITE" id="PS00455">
    <property type="entry name" value="AMP_BINDING"/>
    <property type="match status" value="1"/>
</dbReference>
<dbReference type="KEGG" id="ttu:TERTU_4295"/>
<dbReference type="Pfam" id="PF00550">
    <property type="entry name" value="PP-binding"/>
    <property type="match status" value="1"/>
</dbReference>
<dbReference type="Gene3D" id="1.10.1200.10">
    <property type="entry name" value="ACP-like"/>
    <property type="match status" value="1"/>
</dbReference>
<dbReference type="InterPro" id="IPR001242">
    <property type="entry name" value="Condensation_dom"/>
</dbReference>
<dbReference type="GO" id="GO:0003824">
    <property type="term" value="F:catalytic activity"/>
    <property type="evidence" value="ECO:0007669"/>
    <property type="project" value="InterPro"/>
</dbReference>
<dbReference type="EMBL" id="CP001614">
    <property type="protein sequence ID" value="ACR11942.1"/>
    <property type="molecule type" value="Genomic_DNA"/>
</dbReference>
<proteinExistence type="predicted"/>
<dbReference type="FunFam" id="3.40.50.980:FF:000002">
    <property type="entry name" value="Enterobactin synthetase component F"/>
    <property type="match status" value="1"/>
</dbReference>
<organism evidence="6 7">
    <name type="scientific">Teredinibacter turnerae (strain ATCC 39867 / T7901)</name>
    <dbReference type="NCBI Taxonomy" id="377629"/>
    <lineage>
        <taxon>Bacteria</taxon>
        <taxon>Pseudomonadati</taxon>
        <taxon>Pseudomonadota</taxon>
        <taxon>Gammaproteobacteria</taxon>
        <taxon>Cellvibrionales</taxon>
        <taxon>Cellvibrionaceae</taxon>
        <taxon>Teredinibacter</taxon>
    </lineage>
</organism>
<feature type="domain" description="Carrier" evidence="5">
    <location>
        <begin position="949"/>
        <end position="1024"/>
    </location>
</feature>
<dbReference type="Gene3D" id="3.30.300.30">
    <property type="match status" value="1"/>
</dbReference>
<name>C5BIB3_TERTT</name>
<dbReference type="InterPro" id="IPR000873">
    <property type="entry name" value="AMP-dep_synth/lig_dom"/>
</dbReference>
<dbReference type="InterPro" id="IPR009081">
    <property type="entry name" value="PP-bd_ACP"/>
</dbReference>
<dbReference type="Gene3D" id="3.30.559.30">
    <property type="entry name" value="Nonribosomal peptide synthetase, condensation domain"/>
    <property type="match status" value="1"/>
</dbReference>
<dbReference type="GO" id="GO:0005737">
    <property type="term" value="C:cytoplasm"/>
    <property type="evidence" value="ECO:0007669"/>
    <property type="project" value="TreeGrafter"/>
</dbReference>
<dbReference type="NCBIfam" id="TIGR01733">
    <property type="entry name" value="AA-adenyl-dom"/>
    <property type="match status" value="1"/>
</dbReference>
<keyword evidence="7" id="KW-1185">Reference proteome</keyword>
<gene>
    <name evidence="6" type="ordered locus">TERTU_4295</name>
</gene>
<dbReference type="CDD" id="cd05930">
    <property type="entry name" value="A_NRPS"/>
    <property type="match status" value="1"/>
</dbReference>
<evidence type="ECO:0000256" key="2">
    <source>
        <dbReference type="ARBA" id="ARBA00022450"/>
    </source>
</evidence>
<dbReference type="PROSITE" id="PS50075">
    <property type="entry name" value="CARRIER"/>
    <property type="match status" value="1"/>
</dbReference>
<dbReference type="InterPro" id="IPR010071">
    <property type="entry name" value="AA_adenyl_dom"/>
</dbReference>
<feature type="region of interest" description="Disordered" evidence="4">
    <location>
        <begin position="1024"/>
        <end position="1059"/>
    </location>
</feature>
<evidence type="ECO:0000256" key="3">
    <source>
        <dbReference type="ARBA" id="ARBA00022553"/>
    </source>
</evidence>
<dbReference type="Gene3D" id="2.30.38.10">
    <property type="entry name" value="Luciferase, Domain 3"/>
    <property type="match status" value="1"/>
</dbReference>
<dbReference type="GO" id="GO:0043041">
    <property type="term" value="P:amino acid activation for nonribosomal peptide biosynthetic process"/>
    <property type="evidence" value="ECO:0007669"/>
    <property type="project" value="TreeGrafter"/>
</dbReference>
<evidence type="ECO:0000259" key="5">
    <source>
        <dbReference type="PROSITE" id="PS50075"/>
    </source>
</evidence>
<dbReference type="PANTHER" id="PTHR45527">
    <property type="entry name" value="NONRIBOSOMAL PEPTIDE SYNTHETASE"/>
    <property type="match status" value="1"/>
</dbReference>
<dbReference type="STRING" id="377629.TERTU_4295"/>
<evidence type="ECO:0000256" key="1">
    <source>
        <dbReference type="ARBA" id="ARBA00001957"/>
    </source>
</evidence>
<dbReference type="Gene3D" id="3.40.50.980">
    <property type="match status" value="2"/>
</dbReference>
<evidence type="ECO:0000313" key="7">
    <source>
        <dbReference type="Proteomes" id="UP000009080"/>
    </source>
</evidence>
<dbReference type="SUPFAM" id="SSF52777">
    <property type="entry name" value="CoA-dependent acyltransferases"/>
    <property type="match status" value="2"/>
</dbReference>
<keyword evidence="2" id="KW-0596">Phosphopantetheine</keyword>
<dbReference type="InterPro" id="IPR036736">
    <property type="entry name" value="ACP-like_sf"/>
</dbReference>
<dbReference type="OrthoDB" id="9803665at2"/>
<dbReference type="GO" id="GO:0044550">
    <property type="term" value="P:secondary metabolite biosynthetic process"/>
    <property type="evidence" value="ECO:0007669"/>
    <property type="project" value="TreeGrafter"/>
</dbReference>
<comment type="cofactor">
    <cofactor evidence="1">
        <name>pantetheine 4'-phosphate</name>
        <dbReference type="ChEBI" id="CHEBI:47942"/>
    </cofactor>
</comment>